<protein>
    <submittedName>
        <fullName evidence="4">Conopeptide</fullName>
    </submittedName>
</protein>
<keyword evidence="2" id="KW-0732">Signal</keyword>
<reference evidence="4" key="1">
    <citation type="submission" date="2016-11" db="UniProtKB">
        <authorList>
            <consortium name="WormBaseParasite"/>
        </authorList>
    </citation>
    <scope>IDENTIFICATION</scope>
</reference>
<feature type="region of interest" description="Disordered" evidence="1">
    <location>
        <begin position="49"/>
        <end position="94"/>
    </location>
</feature>
<feature type="signal peptide" evidence="2">
    <location>
        <begin position="1"/>
        <end position="22"/>
    </location>
</feature>
<evidence type="ECO:0000256" key="2">
    <source>
        <dbReference type="SAM" id="SignalP"/>
    </source>
</evidence>
<accession>A0A1I8JPI2</accession>
<sequence>MMKLLLCLLLATVQLLPPIVESGRSEGEARSQCIAACLKDFKARKEDKVSPQLSGKLAQHPHLINSEWRRRRRRRRRRESGKSDTDAEAVANCS</sequence>
<name>A0A1I8JPI2_9PLAT</name>
<feature type="chain" id="PRO_5009321892" evidence="2">
    <location>
        <begin position="23"/>
        <end position="94"/>
    </location>
</feature>
<evidence type="ECO:0000256" key="1">
    <source>
        <dbReference type="SAM" id="MobiDB-lite"/>
    </source>
</evidence>
<dbReference type="AlphaFoldDB" id="A0A1I8JPI2"/>
<dbReference type="WBParaSite" id="snap_masked-unitig_23390-processed-gene-0.0-mRNA-1">
    <property type="protein sequence ID" value="snap_masked-unitig_23390-processed-gene-0.0-mRNA-1"/>
    <property type="gene ID" value="snap_masked-unitig_23390-processed-gene-0.0"/>
</dbReference>
<evidence type="ECO:0000313" key="3">
    <source>
        <dbReference type="Proteomes" id="UP000095280"/>
    </source>
</evidence>
<evidence type="ECO:0000313" key="4">
    <source>
        <dbReference type="WBParaSite" id="snap_masked-unitig_23390-processed-gene-0.0-mRNA-1"/>
    </source>
</evidence>
<feature type="compositionally biased region" description="Basic residues" evidence="1">
    <location>
        <begin position="69"/>
        <end position="79"/>
    </location>
</feature>
<proteinExistence type="predicted"/>
<dbReference type="Proteomes" id="UP000095280">
    <property type="component" value="Unplaced"/>
</dbReference>
<organism evidence="3 4">
    <name type="scientific">Macrostomum lignano</name>
    <dbReference type="NCBI Taxonomy" id="282301"/>
    <lineage>
        <taxon>Eukaryota</taxon>
        <taxon>Metazoa</taxon>
        <taxon>Spiralia</taxon>
        <taxon>Lophotrochozoa</taxon>
        <taxon>Platyhelminthes</taxon>
        <taxon>Rhabditophora</taxon>
        <taxon>Macrostomorpha</taxon>
        <taxon>Macrostomida</taxon>
        <taxon>Macrostomidae</taxon>
        <taxon>Macrostomum</taxon>
    </lineage>
</organism>
<keyword evidence="3" id="KW-1185">Reference proteome</keyword>